<protein>
    <submittedName>
        <fullName evidence="1">Uncharacterized protein</fullName>
    </submittedName>
</protein>
<evidence type="ECO:0000313" key="1">
    <source>
        <dbReference type="EMBL" id="PIO33565.1"/>
    </source>
</evidence>
<name>A0A2G9S0G8_AQUCT</name>
<dbReference type="Proteomes" id="UP000228934">
    <property type="component" value="Unassembled WGS sequence"/>
</dbReference>
<gene>
    <name evidence="1" type="ORF">AB205_0099820</name>
</gene>
<organism evidence="1 2">
    <name type="scientific">Aquarana catesbeiana</name>
    <name type="common">American bullfrog</name>
    <name type="synonym">Rana catesbeiana</name>
    <dbReference type="NCBI Taxonomy" id="8400"/>
    <lineage>
        <taxon>Eukaryota</taxon>
        <taxon>Metazoa</taxon>
        <taxon>Chordata</taxon>
        <taxon>Craniata</taxon>
        <taxon>Vertebrata</taxon>
        <taxon>Euteleostomi</taxon>
        <taxon>Amphibia</taxon>
        <taxon>Batrachia</taxon>
        <taxon>Anura</taxon>
        <taxon>Neobatrachia</taxon>
        <taxon>Ranoidea</taxon>
        <taxon>Ranidae</taxon>
        <taxon>Aquarana</taxon>
    </lineage>
</organism>
<accession>A0A2G9S0G8</accession>
<dbReference type="EMBL" id="KV928584">
    <property type="protein sequence ID" value="PIO33565.1"/>
    <property type="molecule type" value="Genomic_DNA"/>
</dbReference>
<reference evidence="2" key="1">
    <citation type="journal article" date="2017" name="Nat. Commun.">
        <title>The North American bullfrog draft genome provides insight into hormonal regulation of long noncoding RNA.</title>
        <authorList>
            <person name="Hammond S.A."/>
            <person name="Warren R.L."/>
            <person name="Vandervalk B.P."/>
            <person name="Kucuk E."/>
            <person name="Khan H."/>
            <person name="Gibb E.A."/>
            <person name="Pandoh P."/>
            <person name="Kirk H."/>
            <person name="Zhao Y."/>
            <person name="Jones M."/>
            <person name="Mungall A.J."/>
            <person name="Coope R."/>
            <person name="Pleasance S."/>
            <person name="Moore R.A."/>
            <person name="Holt R.A."/>
            <person name="Round J.M."/>
            <person name="Ohora S."/>
            <person name="Walle B.V."/>
            <person name="Veldhoen N."/>
            <person name="Helbing C.C."/>
            <person name="Birol I."/>
        </authorList>
    </citation>
    <scope>NUCLEOTIDE SEQUENCE [LARGE SCALE GENOMIC DNA]</scope>
</reference>
<evidence type="ECO:0000313" key="2">
    <source>
        <dbReference type="Proteomes" id="UP000228934"/>
    </source>
</evidence>
<dbReference type="OrthoDB" id="361536at2759"/>
<dbReference type="AlphaFoldDB" id="A0A2G9S0G8"/>
<proteinExistence type="predicted"/>
<keyword evidence="2" id="KW-1185">Reference proteome</keyword>
<sequence length="127" mass="14034">MNVFLRGINIWDIFNSPISRAICIHFLFCHFKDNLHKAFFISATQQSVVGLFSGQTDLVNHPLVASESSSGFREVLLFPSFGRFSRQMPACQAVEGDLVCAEDLVVREITFANKHSGVPGLSLFGLA</sequence>